<dbReference type="PATRIC" id="fig|1679170.3.peg.4013"/>
<dbReference type="GO" id="GO:0003861">
    <property type="term" value="F:3-isopropylmalate dehydratase activity"/>
    <property type="evidence" value="ECO:0007669"/>
    <property type="project" value="UniProtKB-UniRule"/>
</dbReference>
<keyword evidence="9 10" id="KW-0100">Branched-chain amino acid biosynthesis</keyword>
<reference evidence="13" key="1">
    <citation type="submission" date="2015-07" db="EMBL/GenBank/DDBJ databases">
        <title>Genome sequencing project for genomic taxonomy and phylogenomics of Bacillus-like bacteria.</title>
        <authorList>
            <person name="Liu B."/>
            <person name="Wang J."/>
            <person name="Zhu Y."/>
            <person name="Liu G."/>
            <person name="Chen Q."/>
            <person name="Chen Z."/>
            <person name="Lan J."/>
            <person name="Che J."/>
            <person name="Ge C."/>
            <person name="Shi H."/>
            <person name="Pan Z."/>
            <person name="Liu X."/>
        </authorList>
    </citation>
    <scope>NUCLEOTIDE SEQUENCE [LARGE SCALE GENOMIC DNA]</scope>
    <source>
        <strain evidence="13">FJAT-27997</strain>
    </source>
</reference>
<evidence type="ECO:0000256" key="10">
    <source>
        <dbReference type="HAMAP-Rule" id="MF_01031"/>
    </source>
</evidence>
<evidence type="ECO:0000256" key="1">
    <source>
        <dbReference type="ARBA" id="ARBA00000491"/>
    </source>
</evidence>
<dbReference type="NCBIfam" id="TIGR00171">
    <property type="entry name" value="leuD"/>
    <property type="match status" value="1"/>
</dbReference>
<dbReference type="GO" id="GO:0009098">
    <property type="term" value="P:L-leucine biosynthetic process"/>
    <property type="evidence" value="ECO:0007669"/>
    <property type="project" value="UniProtKB-UniRule"/>
</dbReference>
<keyword evidence="12" id="KW-0413">Isomerase</keyword>
<dbReference type="PANTHER" id="PTHR43345">
    <property type="entry name" value="3-ISOPROPYLMALATE DEHYDRATASE SMALL SUBUNIT 2-RELATED-RELATED"/>
    <property type="match status" value="1"/>
</dbReference>
<evidence type="ECO:0000256" key="7">
    <source>
        <dbReference type="ARBA" id="ARBA00022605"/>
    </source>
</evidence>
<dbReference type="InterPro" id="IPR033940">
    <property type="entry name" value="IPMI_Swivel"/>
</dbReference>
<keyword evidence="8 10" id="KW-0456">Lyase</keyword>
<dbReference type="UniPathway" id="UPA00048">
    <property type="reaction ID" value="UER00071"/>
</dbReference>
<keyword evidence="7 10" id="KW-0028">Amino-acid biosynthesis</keyword>
<dbReference type="Proteomes" id="UP000037146">
    <property type="component" value="Unassembled WGS sequence"/>
</dbReference>
<dbReference type="PANTHER" id="PTHR43345:SF5">
    <property type="entry name" value="3-ISOPROPYLMALATE DEHYDRATASE SMALL SUBUNIT"/>
    <property type="match status" value="1"/>
</dbReference>
<comment type="similarity">
    <text evidence="4 10">Belongs to the LeuD family. LeuD type 1 subfamily.</text>
</comment>
<dbReference type="InterPro" id="IPR015928">
    <property type="entry name" value="Aconitase/3IPM_dehydase_swvl"/>
</dbReference>
<comment type="function">
    <text evidence="2 10">Catalyzes the isomerization between 2-isopropylmalate and 3-isopropylmalate, via the formation of 2-isopropylmaleate.</text>
</comment>
<dbReference type="InterPro" id="IPR004431">
    <property type="entry name" value="3-IsopropMal_deHydase_ssu"/>
</dbReference>
<dbReference type="NCBIfam" id="NF002458">
    <property type="entry name" value="PRK01641.1"/>
    <property type="match status" value="1"/>
</dbReference>
<evidence type="ECO:0000256" key="2">
    <source>
        <dbReference type="ARBA" id="ARBA00002695"/>
    </source>
</evidence>
<feature type="domain" description="Aconitase A/isopropylmalate dehydratase small subunit swivel" evidence="11">
    <location>
        <begin position="1"/>
        <end position="122"/>
    </location>
</feature>
<dbReference type="FunFam" id="3.20.19.10:FF:000003">
    <property type="entry name" value="3-isopropylmalate dehydratase small subunit"/>
    <property type="match status" value="1"/>
</dbReference>
<dbReference type="InterPro" id="IPR050075">
    <property type="entry name" value="LeuD"/>
</dbReference>
<evidence type="ECO:0000256" key="8">
    <source>
        <dbReference type="ARBA" id="ARBA00023239"/>
    </source>
</evidence>
<dbReference type="InterPro" id="IPR000573">
    <property type="entry name" value="AconitaseA/IPMdHydase_ssu_swvl"/>
</dbReference>
<evidence type="ECO:0000259" key="11">
    <source>
        <dbReference type="Pfam" id="PF00694"/>
    </source>
</evidence>
<dbReference type="Gene3D" id="3.20.19.10">
    <property type="entry name" value="Aconitase, domain 4"/>
    <property type="match status" value="1"/>
</dbReference>
<comment type="subunit">
    <text evidence="5 10">Heterodimer of LeuC and LeuD.</text>
</comment>
<comment type="catalytic activity">
    <reaction evidence="1 10">
        <text>(2R,3S)-3-isopropylmalate = (2S)-2-isopropylmalate</text>
        <dbReference type="Rhea" id="RHEA:32287"/>
        <dbReference type="ChEBI" id="CHEBI:1178"/>
        <dbReference type="ChEBI" id="CHEBI:35121"/>
        <dbReference type="EC" id="4.2.1.33"/>
    </reaction>
</comment>
<accession>A0A0K9GY06</accession>
<proteinExistence type="inferred from homology"/>
<dbReference type="HAMAP" id="MF_01031">
    <property type="entry name" value="LeuD_type1"/>
    <property type="match status" value="1"/>
</dbReference>
<dbReference type="RefSeq" id="WP_049682487.1">
    <property type="nucleotide sequence ID" value="NZ_LFZW01000001.1"/>
</dbReference>
<dbReference type="GO" id="GO:0016853">
    <property type="term" value="F:isomerase activity"/>
    <property type="evidence" value="ECO:0007669"/>
    <property type="project" value="UniProtKB-KW"/>
</dbReference>
<dbReference type="SUPFAM" id="SSF52016">
    <property type="entry name" value="LeuD/IlvD-like"/>
    <property type="match status" value="1"/>
</dbReference>
<gene>
    <name evidence="10" type="primary">leuD</name>
    <name evidence="12" type="ORF">AC625_17670</name>
</gene>
<protein>
    <recommendedName>
        <fullName evidence="10">3-isopropylmalate dehydratase small subunit</fullName>
        <ecNumber evidence="10">4.2.1.33</ecNumber>
    </recommendedName>
    <alternativeName>
        <fullName evidence="10">Alpha-IPM isomerase</fullName>
        <shortName evidence="10">IPMI</shortName>
    </alternativeName>
    <alternativeName>
        <fullName evidence="10">Isopropylmalate isomerase</fullName>
    </alternativeName>
</protein>
<evidence type="ECO:0000256" key="5">
    <source>
        <dbReference type="ARBA" id="ARBA00011271"/>
    </source>
</evidence>
<dbReference type="EC" id="4.2.1.33" evidence="10"/>
<dbReference type="AlphaFoldDB" id="A0A0K9GY06"/>
<dbReference type="Pfam" id="PF00694">
    <property type="entry name" value="Aconitase_C"/>
    <property type="match status" value="1"/>
</dbReference>
<dbReference type="GO" id="GO:0009316">
    <property type="term" value="C:3-isopropylmalate dehydratase complex"/>
    <property type="evidence" value="ECO:0007669"/>
    <property type="project" value="InterPro"/>
</dbReference>
<sequence>MEPITVYRGKPAVLDRNNVDTDQIIPKQFLKRIERTGFGEFLFYNWRYNENGELREDFELNQPEAAGASILVAGENFGCGSSREHAPWSLQDFGFQIVIAPSFADIFKNNCLKNGILPIALSADEVSYLMKEAKNPDVEFTVDLPNQKVYGPADFVTEFDIHPYWKEMLVNGWDEISITLQYDDQIAKYEQTIDVVSTK</sequence>
<name>A0A0K9GY06_9BACI</name>
<evidence type="ECO:0000313" key="13">
    <source>
        <dbReference type="Proteomes" id="UP000037146"/>
    </source>
</evidence>
<dbReference type="EMBL" id="LFZW01000001">
    <property type="protein sequence ID" value="KMY51137.1"/>
    <property type="molecule type" value="Genomic_DNA"/>
</dbReference>
<dbReference type="OrthoDB" id="9777465at2"/>
<evidence type="ECO:0000256" key="6">
    <source>
        <dbReference type="ARBA" id="ARBA00022430"/>
    </source>
</evidence>
<comment type="caution">
    <text evidence="12">The sequence shown here is derived from an EMBL/GenBank/DDBJ whole genome shotgun (WGS) entry which is preliminary data.</text>
</comment>
<evidence type="ECO:0000256" key="9">
    <source>
        <dbReference type="ARBA" id="ARBA00023304"/>
    </source>
</evidence>
<evidence type="ECO:0000313" key="12">
    <source>
        <dbReference type="EMBL" id="KMY51137.1"/>
    </source>
</evidence>
<evidence type="ECO:0000256" key="3">
    <source>
        <dbReference type="ARBA" id="ARBA00004729"/>
    </source>
</evidence>
<comment type="pathway">
    <text evidence="3 10">Amino-acid biosynthesis; L-leucine biosynthesis; L-leucine from 3-methyl-2-oxobutanoate: step 2/4.</text>
</comment>
<keyword evidence="13" id="KW-1185">Reference proteome</keyword>
<dbReference type="CDD" id="cd01577">
    <property type="entry name" value="IPMI_Swivel"/>
    <property type="match status" value="1"/>
</dbReference>
<evidence type="ECO:0000256" key="4">
    <source>
        <dbReference type="ARBA" id="ARBA00009845"/>
    </source>
</evidence>
<dbReference type="STRING" id="1679170.AC625_17670"/>
<organism evidence="12 13">
    <name type="scientific">Peribacillus loiseleuriae</name>
    <dbReference type="NCBI Taxonomy" id="1679170"/>
    <lineage>
        <taxon>Bacteria</taxon>
        <taxon>Bacillati</taxon>
        <taxon>Bacillota</taxon>
        <taxon>Bacilli</taxon>
        <taxon>Bacillales</taxon>
        <taxon>Bacillaceae</taxon>
        <taxon>Peribacillus</taxon>
    </lineage>
</organism>
<keyword evidence="6 10" id="KW-0432">Leucine biosynthesis</keyword>